<dbReference type="EMBL" id="NPDZ01000013">
    <property type="protein sequence ID" value="PJZ72131.1"/>
    <property type="molecule type" value="Genomic_DNA"/>
</dbReference>
<feature type="region of interest" description="Disordered" evidence="1">
    <location>
        <begin position="21"/>
        <end position="79"/>
    </location>
</feature>
<evidence type="ECO:0000313" key="3">
    <source>
        <dbReference type="EMBL" id="PJZ72131.1"/>
    </source>
</evidence>
<accession>A0A2M9ZJD8</accession>
<name>A0A2M9ZJD8_9LEPT</name>
<reference evidence="4 5" key="1">
    <citation type="submission" date="2017-07" db="EMBL/GenBank/DDBJ databases">
        <title>Leptospira spp. isolated from tropical soils.</title>
        <authorList>
            <person name="Thibeaux R."/>
            <person name="Iraola G."/>
            <person name="Ferres I."/>
            <person name="Bierque E."/>
            <person name="Girault D."/>
            <person name="Soupe-Gilbert M.-E."/>
            <person name="Picardeau M."/>
            <person name="Goarant C."/>
        </authorList>
    </citation>
    <scope>NUCLEOTIDE SEQUENCE [LARGE SCALE GENOMIC DNA]</scope>
    <source>
        <strain evidence="3 5">FH1-B-B1</strain>
        <strain evidence="2 4">FH1-B-C1</strain>
    </source>
</reference>
<evidence type="ECO:0000313" key="4">
    <source>
        <dbReference type="Proteomes" id="UP000231962"/>
    </source>
</evidence>
<evidence type="ECO:0000313" key="2">
    <source>
        <dbReference type="EMBL" id="PJZ68432.1"/>
    </source>
</evidence>
<dbReference type="EMBL" id="NPDY01000023">
    <property type="protein sequence ID" value="PJZ68432.1"/>
    <property type="molecule type" value="Genomic_DNA"/>
</dbReference>
<evidence type="ECO:0000313" key="5">
    <source>
        <dbReference type="Proteomes" id="UP000231990"/>
    </source>
</evidence>
<gene>
    <name evidence="2" type="ORF">CH360_16370</name>
    <name evidence="3" type="ORF">CH373_16170</name>
</gene>
<dbReference type="RefSeq" id="WP_100715137.1">
    <property type="nucleotide sequence ID" value="NZ_NPDY01000023.1"/>
</dbReference>
<dbReference type="Proteomes" id="UP000231962">
    <property type="component" value="Unassembled WGS sequence"/>
</dbReference>
<organism evidence="3 5">
    <name type="scientific">Leptospira perolatii</name>
    <dbReference type="NCBI Taxonomy" id="2023191"/>
    <lineage>
        <taxon>Bacteria</taxon>
        <taxon>Pseudomonadati</taxon>
        <taxon>Spirochaetota</taxon>
        <taxon>Spirochaetia</taxon>
        <taxon>Leptospirales</taxon>
        <taxon>Leptospiraceae</taxon>
        <taxon>Leptospira</taxon>
    </lineage>
</organism>
<protein>
    <submittedName>
        <fullName evidence="3">Uncharacterized protein</fullName>
    </submittedName>
</protein>
<feature type="compositionally biased region" description="Basic and acidic residues" evidence="1">
    <location>
        <begin position="31"/>
        <end position="47"/>
    </location>
</feature>
<dbReference type="Proteomes" id="UP000231990">
    <property type="component" value="Unassembled WGS sequence"/>
</dbReference>
<proteinExistence type="predicted"/>
<dbReference type="AlphaFoldDB" id="A0A2M9ZJD8"/>
<comment type="caution">
    <text evidence="3">The sequence shown here is derived from an EMBL/GenBank/DDBJ whole genome shotgun (WGS) entry which is preliminary data.</text>
</comment>
<feature type="compositionally biased region" description="Low complexity" evidence="1">
    <location>
        <begin position="67"/>
        <end position="76"/>
    </location>
</feature>
<keyword evidence="4" id="KW-1185">Reference proteome</keyword>
<evidence type="ECO:0000256" key="1">
    <source>
        <dbReference type="SAM" id="MobiDB-lite"/>
    </source>
</evidence>
<sequence length="101" mass="10882">MRNNSLELDYHSLCNEFGLGNSLGSNPGISSEEKEPEKDSIHGRHASESNPSPEPFPNYPKTAIAASSGSSVYRSSIKVPESRTRPLVVLPIPGVPNYLSS</sequence>